<gene>
    <name evidence="1" type="ORF">RCZ15_19500</name>
    <name evidence="2" type="ORF">RCZ16_04790</name>
</gene>
<dbReference type="SUPFAM" id="SSF51197">
    <property type="entry name" value="Clavaminate synthase-like"/>
    <property type="match status" value="1"/>
</dbReference>
<dbReference type="Pfam" id="PF04074">
    <property type="entry name" value="DUF386"/>
    <property type="match status" value="1"/>
</dbReference>
<dbReference type="PANTHER" id="PTHR34986">
    <property type="entry name" value="EVOLVED BETA-GALACTOSIDASE SUBUNIT BETA"/>
    <property type="match status" value="1"/>
</dbReference>
<dbReference type="EMBL" id="BQKA01000036">
    <property type="protein sequence ID" value="GJM50977.1"/>
    <property type="molecule type" value="Genomic_DNA"/>
</dbReference>
<dbReference type="GO" id="GO:0005829">
    <property type="term" value="C:cytosol"/>
    <property type="evidence" value="ECO:0007669"/>
    <property type="project" value="TreeGrafter"/>
</dbReference>
<evidence type="ECO:0000313" key="4">
    <source>
        <dbReference type="Proteomes" id="UP001208692"/>
    </source>
</evidence>
<dbReference type="EMBL" id="BQKB01000009">
    <property type="protein sequence ID" value="GJM52161.1"/>
    <property type="molecule type" value="Genomic_DNA"/>
</dbReference>
<dbReference type="RefSeq" id="WP_264846410.1">
    <property type="nucleotide sequence ID" value="NZ_BPMA01000021.1"/>
</dbReference>
<keyword evidence="4" id="KW-1185">Reference proteome</keyword>
<comment type="caution">
    <text evidence="1">The sequence shown here is derived from an EMBL/GenBank/DDBJ whole genome shotgun (WGS) entry which is preliminary data.</text>
</comment>
<protein>
    <recommendedName>
        <fullName evidence="5">YhcH/YjgK/YiaL family protein</fullName>
    </recommendedName>
</protein>
<evidence type="ECO:0000313" key="3">
    <source>
        <dbReference type="Proteomes" id="UP001207736"/>
    </source>
</evidence>
<dbReference type="AlphaFoldDB" id="A0AAV5B0N6"/>
<sequence>MIFGDLKHSNRYENLHRDFKKAFEYIKTTNWVEMDFGKTELDGENLFIIYSNPECLSKQDQVLEYHQKYLDIHILLEGKETIGWKSLDSCTKLKKPFNPSEDYGLYSDKPTTYITLYPNEFAIIYPEDAHAPIIGEGKIRKLVVKIKV</sequence>
<dbReference type="InterPro" id="IPR037012">
    <property type="entry name" value="NanQ/TabA/YiaL_sf"/>
</dbReference>
<accession>A0AAV5B0N6</accession>
<evidence type="ECO:0000313" key="2">
    <source>
        <dbReference type="EMBL" id="GJM52161.1"/>
    </source>
</evidence>
<dbReference type="Proteomes" id="UP001207736">
    <property type="component" value="Unassembled WGS sequence"/>
</dbReference>
<reference evidence="1 4" key="1">
    <citation type="submission" date="2021-11" db="EMBL/GenBank/DDBJ databases">
        <title>Draft genome sequence of Capnocytophaga sp. strain KC07075 isolated from cat oral cavity.</title>
        <authorList>
            <person name="Suzuki M."/>
            <person name="Imaoka K."/>
            <person name="Kimura M."/>
            <person name="Morikawa S."/>
            <person name="Maeda K."/>
        </authorList>
    </citation>
    <scope>NUCLEOTIDE SEQUENCE</scope>
    <source>
        <strain evidence="1">KC07075</strain>
        <strain evidence="2 4">KC07079</strain>
    </source>
</reference>
<evidence type="ECO:0000313" key="1">
    <source>
        <dbReference type="EMBL" id="GJM50977.1"/>
    </source>
</evidence>
<name>A0AAV5B0N6_9FLAO</name>
<evidence type="ECO:0008006" key="5">
    <source>
        <dbReference type="Google" id="ProtNLM"/>
    </source>
</evidence>
<proteinExistence type="predicted"/>
<organism evidence="1 3">
    <name type="scientific">Capnocytophaga catalasegens</name>
    <dbReference type="NCBI Taxonomy" id="1004260"/>
    <lineage>
        <taxon>Bacteria</taxon>
        <taxon>Pseudomonadati</taxon>
        <taxon>Bacteroidota</taxon>
        <taxon>Flavobacteriia</taxon>
        <taxon>Flavobacteriales</taxon>
        <taxon>Flavobacteriaceae</taxon>
        <taxon>Capnocytophaga</taxon>
    </lineage>
</organism>
<dbReference type="NCBIfam" id="TIGR00022">
    <property type="entry name" value="YhcH/YjgK/YiaL family protein"/>
    <property type="match status" value="1"/>
</dbReference>
<dbReference type="Proteomes" id="UP001208692">
    <property type="component" value="Unassembled WGS sequence"/>
</dbReference>
<dbReference type="PANTHER" id="PTHR34986:SF1">
    <property type="entry name" value="PROTEIN YIAL"/>
    <property type="match status" value="1"/>
</dbReference>
<dbReference type="InterPro" id="IPR004375">
    <property type="entry name" value="NanQ/TabA/YiaL"/>
</dbReference>
<dbReference type="Gene3D" id="2.60.120.370">
    <property type="entry name" value="YhcH/YjgK/YiaL"/>
    <property type="match status" value="1"/>
</dbReference>